<comment type="similarity">
    <text evidence="1 4">Belongs to the UDP-glycosyltransferase family.</text>
</comment>
<accession>D6WFW9</accession>
<dbReference type="GO" id="GO:0015020">
    <property type="term" value="F:glucuronosyltransferase activity"/>
    <property type="evidence" value="ECO:0007669"/>
    <property type="project" value="UniProtKB-EC"/>
</dbReference>
<dbReference type="GO" id="GO:0016020">
    <property type="term" value="C:membrane"/>
    <property type="evidence" value="ECO:0007669"/>
    <property type="project" value="UniProtKB-SubCell"/>
</dbReference>
<dbReference type="AlphaFoldDB" id="D6WFW9"/>
<evidence type="ECO:0000256" key="1">
    <source>
        <dbReference type="ARBA" id="ARBA00009995"/>
    </source>
</evidence>
<dbReference type="FunFam" id="3.40.50.2000:FF:000050">
    <property type="entry name" value="UDP-glucuronosyltransferase"/>
    <property type="match status" value="1"/>
</dbReference>
<dbReference type="InterPro" id="IPR002213">
    <property type="entry name" value="UDP_glucos_trans"/>
</dbReference>
<keyword evidence="5" id="KW-0732">Signal</keyword>
<dbReference type="Pfam" id="PF00201">
    <property type="entry name" value="UDPGT"/>
    <property type="match status" value="1"/>
</dbReference>
<dbReference type="InterPro" id="IPR050271">
    <property type="entry name" value="UDP-glycosyltransferase"/>
</dbReference>
<feature type="chain" id="PRO_5007230846" description="UDP-glucuronosyltransferase" evidence="5">
    <location>
        <begin position="20"/>
        <end position="486"/>
    </location>
</feature>
<evidence type="ECO:0000256" key="3">
    <source>
        <dbReference type="ARBA" id="ARBA00022679"/>
    </source>
</evidence>
<dbReference type="Gene3D" id="3.40.50.2000">
    <property type="entry name" value="Glycogen Phosphorylase B"/>
    <property type="match status" value="1"/>
</dbReference>
<evidence type="ECO:0000256" key="5">
    <source>
        <dbReference type="RuleBase" id="RU362059"/>
    </source>
</evidence>
<dbReference type="InterPro" id="IPR035595">
    <property type="entry name" value="UDP_glycos_trans_CS"/>
</dbReference>
<organism evidence="6 7">
    <name type="scientific">Tribolium castaneum</name>
    <name type="common">Red flour beetle</name>
    <dbReference type="NCBI Taxonomy" id="7070"/>
    <lineage>
        <taxon>Eukaryota</taxon>
        <taxon>Metazoa</taxon>
        <taxon>Ecdysozoa</taxon>
        <taxon>Arthropoda</taxon>
        <taxon>Hexapoda</taxon>
        <taxon>Insecta</taxon>
        <taxon>Pterygota</taxon>
        <taxon>Neoptera</taxon>
        <taxon>Endopterygota</taxon>
        <taxon>Coleoptera</taxon>
        <taxon>Polyphaga</taxon>
        <taxon>Cucujiformia</taxon>
        <taxon>Tenebrionidae</taxon>
        <taxon>Tenebrionidae incertae sedis</taxon>
        <taxon>Tribolium</taxon>
    </lineage>
</organism>
<evidence type="ECO:0000313" key="6">
    <source>
        <dbReference type="EMBL" id="EEZ99783.2"/>
    </source>
</evidence>
<evidence type="ECO:0000256" key="2">
    <source>
        <dbReference type="ARBA" id="ARBA00022676"/>
    </source>
</evidence>
<dbReference type="PROSITE" id="PS00375">
    <property type="entry name" value="UDPGT"/>
    <property type="match status" value="1"/>
</dbReference>
<comment type="subcellular location">
    <subcellularLocation>
        <location evidence="5">Membrane</location>
        <topology evidence="5">Single-pass membrane protein</topology>
    </subcellularLocation>
</comment>
<dbReference type="EMBL" id="KQ971328">
    <property type="protein sequence ID" value="EEZ99783.2"/>
    <property type="molecule type" value="Genomic_DNA"/>
</dbReference>
<dbReference type="OMA" id="YYAIDLV"/>
<feature type="signal peptide" evidence="5">
    <location>
        <begin position="1"/>
        <end position="19"/>
    </location>
</feature>
<dbReference type="Proteomes" id="UP000007266">
    <property type="component" value="Linkage group 3"/>
</dbReference>
<proteinExistence type="inferred from homology"/>
<keyword evidence="2 4" id="KW-0328">Glycosyltransferase</keyword>
<dbReference type="eggNOG" id="KOG1192">
    <property type="taxonomic scope" value="Eukaryota"/>
</dbReference>
<protein>
    <recommendedName>
        <fullName evidence="5">UDP-glucuronosyltransferase</fullName>
        <ecNumber evidence="5">2.4.1.17</ecNumber>
    </recommendedName>
</protein>
<name>D6WFW9_TRICA</name>
<keyword evidence="3 4" id="KW-0808">Transferase</keyword>
<dbReference type="EC" id="2.4.1.17" evidence="5"/>
<evidence type="ECO:0000256" key="4">
    <source>
        <dbReference type="RuleBase" id="RU003718"/>
    </source>
</evidence>
<dbReference type="HOGENOM" id="CLU_012949_0_3_1"/>
<sequence>MFKTYLCFVIISSFSYSECARILGAVFTPSYSHQVAFQPIWKELSLRGHQLTVLTTNPLNDSSLKNLTEIDLSMSYDTMKAYKADEILSSNNDSVAVRIKKYMEALHVIADKQLAHPKVQDLLHNKRNDFDLLMVEAIYPTQMAFSWWFNIPFIGLISLDAPSRIHAAVGNPVHPVLYPDYDLPFDKNLTFGERVISTLFHCAMLLYTKFRLHAREERTLRKYFGEDVPPINEIQKNMSMLFINANPIFHNIRPLVPATIQIGGGIHLHEPKPLPKDIQEYLDNSSDGFIYFSLGTNVKSAALPPQIKDAILQTFAELPYNILWKFEDEHIPNKPKNVKIVKWLPQTAVLAHKNIKAFIMQCGLQSMEEAIVYNVPMIGLPFYGDQGNNAKVLESKGLGIRLNTEKLEKNTFSNAILTVISDTKYKDNLKELAALYSDHPMSGLEKAIWWTEYVIRHKGAKHLRSHIIDVPISSFNCDNFRYNNHT</sequence>
<dbReference type="STRING" id="7070.D6WFW9"/>
<gene>
    <name evidence="6" type="primary">AUGUSTUS-3.0.2_02562</name>
    <name evidence="6" type="ORF">TcasGA2_TC002562</name>
</gene>
<dbReference type="PANTHER" id="PTHR48043">
    <property type="entry name" value="EG:EG0003.4 PROTEIN-RELATED"/>
    <property type="match status" value="1"/>
</dbReference>
<reference evidence="6 7" key="1">
    <citation type="journal article" date="2008" name="Nature">
        <title>The genome of the model beetle and pest Tribolium castaneum.</title>
        <authorList>
            <consortium name="Tribolium Genome Sequencing Consortium"/>
            <person name="Richards S."/>
            <person name="Gibbs R.A."/>
            <person name="Weinstock G.M."/>
            <person name="Brown S.J."/>
            <person name="Denell R."/>
            <person name="Beeman R.W."/>
            <person name="Gibbs R."/>
            <person name="Beeman R.W."/>
            <person name="Brown S.J."/>
            <person name="Bucher G."/>
            <person name="Friedrich M."/>
            <person name="Grimmelikhuijzen C.J."/>
            <person name="Klingler M."/>
            <person name="Lorenzen M."/>
            <person name="Richards S."/>
            <person name="Roth S."/>
            <person name="Schroder R."/>
            <person name="Tautz D."/>
            <person name="Zdobnov E.M."/>
            <person name="Muzny D."/>
            <person name="Gibbs R.A."/>
            <person name="Weinstock G.M."/>
            <person name="Attaway T."/>
            <person name="Bell S."/>
            <person name="Buhay C.J."/>
            <person name="Chandrabose M.N."/>
            <person name="Chavez D."/>
            <person name="Clerk-Blankenburg K.P."/>
            <person name="Cree A."/>
            <person name="Dao M."/>
            <person name="Davis C."/>
            <person name="Chacko J."/>
            <person name="Dinh H."/>
            <person name="Dugan-Rocha S."/>
            <person name="Fowler G."/>
            <person name="Garner T.T."/>
            <person name="Garnes J."/>
            <person name="Gnirke A."/>
            <person name="Hawes A."/>
            <person name="Hernandez J."/>
            <person name="Hines S."/>
            <person name="Holder M."/>
            <person name="Hume J."/>
            <person name="Jhangiani S.N."/>
            <person name="Joshi V."/>
            <person name="Khan Z.M."/>
            <person name="Jackson L."/>
            <person name="Kovar C."/>
            <person name="Kowis A."/>
            <person name="Lee S."/>
            <person name="Lewis L.R."/>
            <person name="Margolis J."/>
            <person name="Morgan M."/>
            <person name="Nazareth L.V."/>
            <person name="Nguyen N."/>
            <person name="Okwuonu G."/>
            <person name="Parker D."/>
            <person name="Richards S."/>
            <person name="Ruiz S.J."/>
            <person name="Santibanez J."/>
            <person name="Savard J."/>
            <person name="Scherer S.E."/>
            <person name="Schneider B."/>
            <person name="Sodergren E."/>
            <person name="Tautz D."/>
            <person name="Vattahil S."/>
            <person name="Villasana D."/>
            <person name="White C.S."/>
            <person name="Wright R."/>
            <person name="Park Y."/>
            <person name="Beeman R.W."/>
            <person name="Lord J."/>
            <person name="Oppert B."/>
            <person name="Lorenzen M."/>
            <person name="Brown S."/>
            <person name="Wang L."/>
            <person name="Savard J."/>
            <person name="Tautz D."/>
            <person name="Richards S."/>
            <person name="Weinstock G."/>
            <person name="Gibbs R.A."/>
            <person name="Liu Y."/>
            <person name="Worley K."/>
            <person name="Weinstock G."/>
            <person name="Elsik C.G."/>
            <person name="Reese J.T."/>
            <person name="Elhaik E."/>
            <person name="Landan G."/>
            <person name="Graur D."/>
            <person name="Arensburger P."/>
            <person name="Atkinson P."/>
            <person name="Beeman R.W."/>
            <person name="Beidler J."/>
            <person name="Brown S.J."/>
            <person name="Demuth J.P."/>
            <person name="Drury D.W."/>
            <person name="Du Y.Z."/>
            <person name="Fujiwara H."/>
            <person name="Lorenzen M."/>
            <person name="Maselli V."/>
            <person name="Osanai M."/>
            <person name="Park Y."/>
            <person name="Robertson H.M."/>
            <person name="Tu Z."/>
            <person name="Wang J.J."/>
            <person name="Wang S."/>
            <person name="Richards S."/>
            <person name="Song H."/>
            <person name="Zhang L."/>
            <person name="Sodergren E."/>
            <person name="Werner D."/>
            <person name="Stanke M."/>
            <person name="Morgenstern B."/>
            <person name="Solovyev V."/>
            <person name="Kosarev P."/>
            <person name="Brown G."/>
            <person name="Chen H.C."/>
            <person name="Ermolaeva O."/>
            <person name="Hlavina W."/>
            <person name="Kapustin Y."/>
            <person name="Kiryutin B."/>
            <person name="Kitts P."/>
            <person name="Maglott D."/>
            <person name="Pruitt K."/>
            <person name="Sapojnikov V."/>
            <person name="Souvorov A."/>
            <person name="Mackey A.J."/>
            <person name="Waterhouse R.M."/>
            <person name="Wyder S."/>
            <person name="Zdobnov E.M."/>
            <person name="Zdobnov E.M."/>
            <person name="Wyder S."/>
            <person name="Kriventseva E.V."/>
            <person name="Kadowaki T."/>
            <person name="Bork P."/>
            <person name="Aranda M."/>
            <person name="Bao R."/>
            <person name="Beermann A."/>
            <person name="Berns N."/>
            <person name="Bolognesi R."/>
            <person name="Bonneton F."/>
            <person name="Bopp D."/>
            <person name="Brown S.J."/>
            <person name="Bucher G."/>
            <person name="Butts T."/>
            <person name="Chaumot A."/>
            <person name="Denell R.E."/>
            <person name="Ferrier D.E."/>
            <person name="Friedrich M."/>
            <person name="Gordon C.M."/>
            <person name="Jindra M."/>
            <person name="Klingler M."/>
            <person name="Lan Q."/>
            <person name="Lattorff H.M."/>
            <person name="Laudet V."/>
            <person name="von Levetsow C."/>
            <person name="Liu Z."/>
            <person name="Lutz R."/>
            <person name="Lynch J.A."/>
            <person name="da Fonseca R.N."/>
            <person name="Posnien N."/>
            <person name="Reuter R."/>
            <person name="Roth S."/>
            <person name="Savard J."/>
            <person name="Schinko J.B."/>
            <person name="Schmitt C."/>
            <person name="Schoppmeier M."/>
            <person name="Schroder R."/>
            <person name="Shippy T.D."/>
            <person name="Simonnet F."/>
            <person name="Marques-Souza H."/>
            <person name="Tautz D."/>
            <person name="Tomoyasu Y."/>
            <person name="Trauner J."/>
            <person name="Van der Zee M."/>
            <person name="Vervoort M."/>
            <person name="Wittkopp N."/>
            <person name="Wimmer E.A."/>
            <person name="Yang X."/>
            <person name="Jones A.K."/>
            <person name="Sattelle D.B."/>
            <person name="Ebert P.R."/>
            <person name="Nelson D."/>
            <person name="Scott J.G."/>
            <person name="Beeman R.W."/>
            <person name="Muthukrishnan S."/>
            <person name="Kramer K.J."/>
            <person name="Arakane Y."/>
            <person name="Beeman R.W."/>
            <person name="Zhu Q."/>
            <person name="Hogenkamp D."/>
            <person name="Dixit R."/>
            <person name="Oppert B."/>
            <person name="Jiang H."/>
            <person name="Zou Z."/>
            <person name="Marshall J."/>
            <person name="Elpidina E."/>
            <person name="Vinokurov K."/>
            <person name="Oppert C."/>
            <person name="Zou Z."/>
            <person name="Evans J."/>
            <person name="Lu Z."/>
            <person name="Zhao P."/>
            <person name="Sumathipala N."/>
            <person name="Altincicek B."/>
            <person name="Vilcinskas A."/>
            <person name="Williams M."/>
            <person name="Hultmark D."/>
            <person name="Hetru C."/>
            <person name="Jiang H."/>
            <person name="Grimmelikhuijzen C.J."/>
            <person name="Hauser F."/>
            <person name="Cazzamali G."/>
            <person name="Williamson M."/>
            <person name="Park Y."/>
            <person name="Li B."/>
            <person name="Tanaka Y."/>
            <person name="Predel R."/>
            <person name="Neupert S."/>
            <person name="Schachtner J."/>
            <person name="Verleyen P."/>
            <person name="Raible F."/>
            <person name="Bork P."/>
            <person name="Friedrich M."/>
            <person name="Walden K.K."/>
            <person name="Robertson H.M."/>
            <person name="Angeli S."/>
            <person name="Foret S."/>
            <person name="Bucher G."/>
            <person name="Schuetz S."/>
            <person name="Maleszka R."/>
            <person name="Wimmer E.A."/>
            <person name="Beeman R.W."/>
            <person name="Lorenzen M."/>
            <person name="Tomoyasu Y."/>
            <person name="Miller S.C."/>
            <person name="Grossmann D."/>
            <person name="Bucher G."/>
        </authorList>
    </citation>
    <scope>NUCLEOTIDE SEQUENCE [LARGE SCALE GENOMIC DNA]</scope>
    <source>
        <strain evidence="6 7">Georgia GA2</strain>
    </source>
</reference>
<reference evidence="6 7" key="2">
    <citation type="journal article" date="2010" name="Nucleic Acids Res.">
        <title>BeetleBase in 2010: revisions to provide comprehensive genomic information for Tribolium castaneum.</title>
        <authorList>
            <person name="Kim H.S."/>
            <person name="Murphy T."/>
            <person name="Xia J."/>
            <person name="Caragea D."/>
            <person name="Park Y."/>
            <person name="Beeman R.W."/>
            <person name="Lorenzen M.D."/>
            <person name="Butcher S."/>
            <person name="Manak J.R."/>
            <person name="Brown S.J."/>
        </authorList>
    </citation>
    <scope>GENOME REANNOTATION</scope>
    <source>
        <strain evidence="6 7">Georgia GA2</strain>
    </source>
</reference>
<dbReference type="CDD" id="cd03784">
    <property type="entry name" value="GT1_Gtf-like"/>
    <property type="match status" value="1"/>
</dbReference>
<dbReference type="SUPFAM" id="SSF53756">
    <property type="entry name" value="UDP-Glycosyltransferase/glycogen phosphorylase"/>
    <property type="match status" value="1"/>
</dbReference>
<dbReference type="GO" id="GO:0008194">
    <property type="term" value="F:UDP-glycosyltransferase activity"/>
    <property type="evidence" value="ECO:0000318"/>
    <property type="project" value="GO_Central"/>
</dbReference>
<comment type="catalytic activity">
    <reaction evidence="5">
        <text>glucuronate acceptor + UDP-alpha-D-glucuronate = acceptor beta-D-glucuronoside + UDP + H(+)</text>
        <dbReference type="Rhea" id="RHEA:21032"/>
        <dbReference type="ChEBI" id="CHEBI:15378"/>
        <dbReference type="ChEBI" id="CHEBI:58052"/>
        <dbReference type="ChEBI" id="CHEBI:58223"/>
        <dbReference type="ChEBI" id="CHEBI:132367"/>
        <dbReference type="ChEBI" id="CHEBI:132368"/>
        <dbReference type="EC" id="2.4.1.17"/>
    </reaction>
</comment>
<dbReference type="PANTHER" id="PTHR48043:SF159">
    <property type="entry name" value="EG:EG0003.4 PROTEIN-RELATED"/>
    <property type="match status" value="1"/>
</dbReference>
<keyword evidence="7" id="KW-1185">Reference proteome</keyword>
<evidence type="ECO:0000313" key="7">
    <source>
        <dbReference type="Proteomes" id="UP000007266"/>
    </source>
</evidence>